<dbReference type="Gramene" id="Solyc12g070117.1.1">
    <property type="protein sequence ID" value="Solyc12g070117.1.1"/>
    <property type="gene ID" value="Solyc12g070117.1"/>
</dbReference>
<dbReference type="SUPFAM" id="SSF51197">
    <property type="entry name" value="Clavaminate synthase-like"/>
    <property type="match status" value="1"/>
</dbReference>
<evidence type="ECO:0000313" key="1">
    <source>
        <dbReference type="EnsemblPlants" id="Solyc12g070117.1.1"/>
    </source>
</evidence>
<dbReference type="EnsemblPlants" id="Solyc12g070117.1.1">
    <property type="protein sequence ID" value="Solyc12g070117.1.1"/>
    <property type="gene ID" value="Solyc12g070117.1"/>
</dbReference>
<dbReference type="AlphaFoldDB" id="A0A3Q7JXI4"/>
<dbReference type="InParanoid" id="A0A3Q7JXI4"/>
<dbReference type="STRING" id="4081.A0A3Q7JXI4"/>
<reference evidence="1" key="1">
    <citation type="journal article" date="2012" name="Nature">
        <title>The tomato genome sequence provides insights into fleshy fruit evolution.</title>
        <authorList>
            <consortium name="Tomato Genome Consortium"/>
        </authorList>
    </citation>
    <scope>NUCLEOTIDE SEQUENCE [LARGE SCALE GENOMIC DNA]</scope>
    <source>
        <strain evidence="1">cv. Heinz 1706</strain>
    </source>
</reference>
<dbReference type="Gene3D" id="2.60.120.330">
    <property type="entry name" value="B-lactam Antibiotic, Isopenicillin N Synthase, Chain"/>
    <property type="match status" value="1"/>
</dbReference>
<protein>
    <submittedName>
        <fullName evidence="1">Uncharacterized protein</fullName>
    </submittedName>
</protein>
<organism evidence="1">
    <name type="scientific">Solanum lycopersicum</name>
    <name type="common">Tomato</name>
    <name type="synonym">Lycopersicon esculentum</name>
    <dbReference type="NCBI Taxonomy" id="4081"/>
    <lineage>
        <taxon>Eukaryota</taxon>
        <taxon>Viridiplantae</taxon>
        <taxon>Streptophyta</taxon>
        <taxon>Embryophyta</taxon>
        <taxon>Tracheophyta</taxon>
        <taxon>Spermatophyta</taxon>
        <taxon>Magnoliopsida</taxon>
        <taxon>eudicotyledons</taxon>
        <taxon>Gunneridae</taxon>
        <taxon>Pentapetalae</taxon>
        <taxon>asterids</taxon>
        <taxon>lamiids</taxon>
        <taxon>Solanales</taxon>
        <taxon>Solanaceae</taxon>
        <taxon>Solanoideae</taxon>
        <taxon>Solaneae</taxon>
        <taxon>Solanum</taxon>
        <taxon>Solanum subgen. Lycopersicon</taxon>
    </lineage>
</organism>
<dbReference type="Proteomes" id="UP000004994">
    <property type="component" value="Chromosome 12"/>
</dbReference>
<dbReference type="InterPro" id="IPR027443">
    <property type="entry name" value="IPNS-like_sf"/>
</dbReference>
<proteinExistence type="predicted"/>
<keyword evidence="2" id="KW-1185">Reference proteome</keyword>
<accession>A0A3Q7JXI4</accession>
<evidence type="ECO:0000313" key="2">
    <source>
        <dbReference type="Proteomes" id="UP000004994"/>
    </source>
</evidence>
<reference evidence="1" key="2">
    <citation type="submission" date="2019-01" db="UniProtKB">
        <authorList>
            <consortium name="EnsemblPlants"/>
        </authorList>
    </citation>
    <scope>IDENTIFICATION</scope>
    <source>
        <strain evidence="1">cv. Heinz 1706</strain>
    </source>
</reference>
<name>A0A3Q7JXI4_SOLLC</name>
<sequence>MSRKTSLEYIHHVIKLEDTLVGLLSETLGLKPNHLQATQCDQGQTLLCHYYPSCPQPEDFGCTVYGPHKTSVLKEDLYYRYPLVQDLMGMRSMKPELWQKGHIESWLLMAKLLKVERDWLISHESVCPCWNGSKFSLSSEQYTCVKVLQEALKLHAFSILKSFLLGIRLLTSNILERLKVYIEHNSTAGHKLSYAQAKCKVSSYLRASSRGAFVSR</sequence>